<evidence type="ECO:0000313" key="4">
    <source>
        <dbReference type="EMBL" id="MBM7120588.1"/>
    </source>
</evidence>
<evidence type="ECO:0000256" key="3">
    <source>
        <dbReference type="SAM" id="Phobius"/>
    </source>
</evidence>
<keyword evidence="5" id="KW-1185">Reference proteome</keyword>
<feature type="transmembrane region" description="Helical" evidence="3">
    <location>
        <begin position="157"/>
        <end position="175"/>
    </location>
</feature>
<evidence type="ECO:0000256" key="1">
    <source>
        <dbReference type="ARBA" id="ARBA00022737"/>
    </source>
</evidence>
<protein>
    <recommendedName>
        <fullName evidence="6">Tetratricopeptide repeat protein</fullName>
    </recommendedName>
</protein>
<keyword evidence="1" id="KW-0677">Repeat</keyword>
<comment type="caution">
    <text evidence="4">The sequence shown here is derived from an EMBL/GenBank/DDBJ whole genome shotgun (WGS) entry which is preliminary data.</text>
</comment>
<keyword evidence="3" id="KW-1133">Transmembrane helix</keyword>
<keyword evidence="2" id="KW-0802">TPR repeat</keyword>
<evidence type="ECO:0000256" key="2">
    <source>
        <dbReference type="ARBA" id="ARBA00022803"/>
    </source>
</evidence>
<feature type="transmembrane region" description="Helical" evidence="3">
    <location>
        <begin position="7"/>
        <end position="25"/>
    </location>
</feature>
<name>A0ABS2JNR8_9GAMM</name>
<feature type="transmembrane region" description="Helical" evidence="3">
    <location>
        <begin position="392"/>
        <end position="412"/>
    </location>
</feature>
<feature type="transmembrane region" description="Helical" evidence="3">
    <location>
        <begin position="85"/>
        <end position="106"/>
    </location>
</feature>
<feature type="transmembrane region" description="Helical" evidence="3">
    <location>
        <begin position="127"/>
        <end position="151"/>
    </location>
</feature>
<dbReference type="RefSeq" id="WP_204635059.1">
    <property type="nucleotide sequence ID" value="NZ_JADIKC010000003.1"/>
</dbReference>
<feature type="transmembrane region" description="Helical" evidence="3">
    <location>
        <begin position="337"/>
        <end position="361"/>
    </location>
</feature>
<dbReference type="PANTHER" id="PTHR44227">
    <property type="match status" value="1"/>
</dbReference>
<sequence>MSARTRALLGLTLTLLVCALLYWPAMHGPFLFDDFPNLAALDSIEHPSSWRDLGVYLSQPRNFPGRPLAMLSFLLQKASWPDHPFPFRLINLGIHLFNGILVFALVERVSRRWLSGPSTPDSLNARAWLVAWLTAAAWLLNPIQLSGVLLVVQRMTLLMAMFMLLGLLAYVQGLLATERPTWRRGTLMALGLGVCMGLAFLSKENGILLPIYALALDATLLRSDVQRLPPALAWVRRLLIWPVTLFVAAYLIWTLPAEWGHASTRDFTVGQRLLTEPRILFDYLGKIFLPRFGLYGLYHDGYIVSRNLLSPWTTLPALLVLIGALAAALAWLRRWPLFALAVLWYLGGQLIESSTVMLELYFEHRNYMPLIGPLMALALFVVRQPGGQQRRLLYLGTGLWLLACCITTALSARVYASEDRLALVWANTQPDSVRAQTYLTDRLYKHGQPATALQVLEKVAQGHRNDISLAIDRILLKCVQNDLVQADIERLNSLLRTASFRQAQLENLETLRTIGAQGTCPVLTSDAWLGIADALLSNPEYRNNGMAAGFIHYQKHYWAVSQGNLGMAIHELDLTYQNDPDANVPRLQAKYLVSAHLYDRAIGVLRGTDYTRLPLLRRLLVDDRAINEAEILEIEKMRKNGRNASEKAG</sequence>
<proteinExistence type="predicted"/>
<dbReference type="EMBL" id="JADIKC010000003">
    <property type="protein sequence ID" value="MBM7120588.1"/>
    <property type="molecule type" value="Genomic_DNA"/>
</dbReference>
<keyword evidence="3" id="KW-0472">Membrane</keyword>
<feature type="transmembrane region" description="Helical" evidence="3">
    <location>
        <begin position="182"/>
        <end position="201"/>
    </location>
</feature>
<dbReference type="PANTHER" id="PTHR44227:SF3">
    <property type="entry name" value="PROTEIN O-MANNOSYL-TRANSFERASE TMTC4"/>
    <property type="match status" value="1"/>
</dbReference>
<feature type="transmembrane region" description="Helical" evidence="3">
    <location>
        <begin position="237"/>
        <end position="255"/>
    </location>
</feature>
<evidence type="ECO:0008006" key="6">
    <source>
        <dbReference type="Google" id="ProtNLM"/>
    </source>
</evidence>
<dbReference type="InterPro" id="IPR052346">
    <property type="entry name" value="O-mannosyl-transferase_TMTC"/>
</dbReference>
<feature type="transmembrane region" description="Helical" evidence="3">
    <location>
        <begin position="312"/>
        <end position="332"/>
    </location>
</feature>
<evidence type="ECO:0000313" key="5">
    <source>
        <dbReference type="Proteomes" id="UP001430065"/>
    </source>
</evidence>
<dbReference type="Proteomes" id="UP001430065">
    <property type="component" value="Unassembled WGS sequence"/>
</dbReference>
<organism evidence="4 5">
    <name type="scientific">Dyella kyungheensis</name>
    <dbReference type="NCBI Taxonomy" id="1242174"/>
    <lineage>
        <taxon>Bacteria</taxon>
        <taxon>Pseudomonadati</taxon>
        <taxon>Pseudomonadota</taxon>
        <taxon>Gammaproteobacteria</taxon>
        <taxon>Lysobacterales</taxon>
        <taxon>Rhodanobacteraceae</taxon>
        <taxon>Dyella</taxon>
    </lineage>
</organism>
<gene>
    <name evidence="4" type="ORF">ISP20_05365</name>
</gene>
<accession>A0ABS2JNR8</accession>
<keyword evidence="3" id="KW-0812">Transmembrane</keyword>
<reference evidence="4 5" key="1">
    <citation type="submission" date="2020-10" db="EMBL/GenBank/DDBJ databases">
        <title>Phylogeny of dyella-like bacteria.</title>
        <authorList>
            <person name="Fu J."/>
        </authorList>
    </citation>
    <scope>NUCLEOTIDE SEQUENCE [LARGE SCALE GENOMIC DNA]</scope>
    <source>
        <strain evidence="4 5">THG-B117</strain>
    </source>
</reference>